<dbReference type="PANTHER" id="PTHR10851:SF0">
    <property type="entry name" value="PYRIDOXINE-5'-PHOSPHATE OXIDASE"/>
    <property type="match status" value="1"/>
</dbReference>
<reference evidence="6 7" key="1">
    <citation type="submission" date="2019-07" db="EMBL/GenBank/DDBJ databases">
        <title>R&amp;d 2014.</title>
        <authorList>
            <person name="Klenk H.-P."/>
        </authorList>
    </citation>
    <scope>NUCLEOTIDE SEQUENCE [LARGE SCALE GENOMIC DNA]</scope>
    <source>
        <strain evidence="6 7">DSM 45764</strain>
    </source>
</reference>
<dbReference type="Proteomes" id="UP000321490">
    <property type="component" value="Unassembled WGS sequence"/>
</dbReference>
<evidence type="ECO:0000256" key="4">
    <source>
        <dbReference type="ARBA" id="ARBA00023002"/>
    </source>
</evidence>
<name>A0A562IQ06_9ACTN</name>
<dbReference type="SUPFAM" id="SSF50475">
    <property type="entry name" value="FMN-binding split barrel"/>
    <property type="match status" value="1"/>
</dbReference>
<gene>
    <name evidence="6" type="ORF">JD78_01505</name>
</gene>
<evidence type="ECO:0000256" key="3">
    <source>
        <dbReference type="ARBA" id="ARBA00022643"/>
    </source>
</evidence>
<evidence type="ECO:0000256" key="1">
    <source>
        <dbReference type="ARBA" id="ARBA00001917"/>
    </source>
</evidence>
<evidence type="ECO:0000256" key="2">
    <source>
        <dbReference type="ARBA" id="ARBA00022630"/>
    </source>
</evidence>
<comment type="cofactor">
    <cofactor evidence="1">
        <name>FMN</name>
        <dbReference type="ChEBI" id="CHEBI:58210"/>
    </cofactor>
</comment>
<dbReference type="OrthoDB" id="9780392at2"/>
<organism evidence="6 7">
    <name type="scientific">Modestobacter roseus</name>
    <dbReference type="NCBI Taxonomy" id="1181884"/>
    <lineage>
        <taxon>Bacteria</taxon>
        <taxon>Bacillati</taxon>
        <taxon>Actinomycetota</taxon>
        <taxon>Actinomycetes</taxon>
        <taxon>Geodermatophilales</taxon>
        <taxon>Geodermatophilaceae</taxon>
        <taxon>Modestobacter</taxon>
    </lineage>
</organism>
<evidence type="ECO:0000313" key="7">
    <source>
        <dbReference type="Proteomes" id="UP000321490"/>
    </source>
</evidence>
<keyword evidence="2" id="KW-0285">Flavoprotein</keyword>
<feature type="domain" description="Pyridoxamine 5'-phosphate oxidase N-terminal" evidence="5">
    <location>
        <begin position="39"/>
        <end position="129"/>
    </location>
</feature>
<dbReference type="InterPro" id="IPR012349">
    <property type="entry name" value="Split_barrel_FMN-bd"/>
</dbReference>
<comment type="caution">
    <text evidence="6">The sequence shown here is derived from an EMBL/GenBank/DDBJ whole genome shotgun (WGS) entry which is preliminary data.</text>
</comment>
<accession>A0A562IQ06</accession>
<dbReference type="PANTHER" id="PTHR10851">
    <property type="entry name" value="PYRIDOXINE-5-PHOSPHATE OXIDASE"/>
    <property type="match status" value="1"/>
</dbReference>
<sequence>MSAGVRPATDLFDLHADGEPPADPFVLARQWLPGDEEPDRPRVTLSTIGEDGYPDARTVLLSAFDETGFAFHTAAASRKVAELAAVPRAALTVLWPDHQRQLLVRGDVVPDDDARAATAWTARTAYLRQLAWLNTDELAALSLGQRRARWAGHRPGQPGPAPSWVGFRLRPRELTFWAAHPETASRRLQYVRTDDDWRWAHRAG</sequence>
<dbReference type="AlphaFoldDB" id="A0A562IQ06"/>
<evidence type="ECO:0000313" key="6">
    <source>
        <dbReference type="EMBL" id="TWH72982.1"/>
    </source>
</evidence>
<protein>
    <submittedName>
        <fullName evidence="6">Pyridoxamine 5'-phosphate oxidase</fullName>
    </submittedName>
</protein>
<dbReference type="Gene3D" id="2.30.110.10">
    <property type="entry name" value="Electron Transport, Fmn-binding Protein, Chain A"/>
    <property type="match status" value="1"/>
</dbReference>
<proteinExistence type="predicted"/>
<dbReference type="Pfam" id="PF01243">
    <property type="entry name" value="PNPOx_N"/>
    <property type="match status" value="1"/>
</dbReference>
<keyword evidence="4" id="KW-0560">Oxidoreductase</keyword>
<dbReference type="GO" id="GO:0010181">
    <property type="term" value="F:FMN binding"/>
    <property type="evidence" value="ECO:0007669"/>
    <property type="project" value="InterPro"/>
</dbReference>
<keyword evidence="3" id="KW-0288">FMN</keyword>
<dbReference type="GO" id="GO:0008615">
    <property type="term" value="P:pyridoxine biosynthetic process"/>
    <property type="evidence" value="ECO:0007669"/>
    <property type="project" value="InterPro"/>
</dbReference>
<dbReference type="InterPro" id="IPR000659">
    <property type="entry name" value="Pyridox_Oxase"/>
</dbReference>
<dbReference type="GO" id="GO:0004733">
    <property type="term" value="F:pyridoxamine phosphate oxidase activity"/>
    <property type="evidence" value="ECO:0007669"/>
    <property type="project" value="InterPro"/>
</dbReference>
<keyword evidence="7" id="KW-1185">Reference proteome</keyword>
<dbReference type="EMBL" id="VLKF01000001">
    <property type="protein sequence ID" value="TWH72982.1"/>
    <property type="molecule type" value="Genomic_DNA"/>
</dbReference>
<evidence type="ECO:0000259" key="5">
    <source>
        <dbReference type="Pfam" id="PF01243"/>
    </source>
</evidence>
<dbReference type="RefSeq" id="WP_153361687.1">
    <property type="nucleotide sequence ID" value="NZ_ML762513.1"/>
</dbReference>
<dbReference type="InterPro" id="IPR011576">
    <property type="entry name" value="Pyridox_Oxase_N"/>
</dbReference>